<sequence length="69" mass="7316">MRGHERSASHRFRPESGAESRADGEIGVRKADAELPGEVVQQPSRTRPAVVPASGTQLLEPGVALVRSA</sequence>
<evidence type="ECO:0000313" key="3">
    <source>
        <dbReference type="Proteomes" id="UP001501563"/>
    </source>
</evidence>
<comment type="caution">
    <text evidence="2">The sequence shown here is derived from an EMBL/GenBank/DDBJ whole genome shotgun (WGS) entry which is preliminary data.</text>
</comment>
<dbReference type="EMBL" id="BAAAZA010000007">
    <property type="protein sequence ID" value="GAA3863785.1"/>
    <property type="molecule type" value="Genomic_DNA"/>
</dbReference>
<dbReference type="Proteomes" id="UP001501563">
    <property type="component" value="Unassembled WGS sequence"/>
</dbReference>
<evidence type="ECO:0000313" key="2">
    <source>
        <dbReference type="EMBL" id="GAA3863785.1"/>
    </source>
</evidence>
<gene>
    <name evidence="2" type="ORF">GCM10022207_29750</name>
</gene>
<evidence type="ECO:0000256" key="1">
    <source>
        <dbReference type="SAM" id="MobiDB-lite"/>
    </source>
</evidence>
<accession>A0ABP7K2I3</accession>
<dbReference type="RefSeq" id="WP_331269133.1">
    <property type="nucleotide sequence ID" value="NZ_BAAAZA010000007.1"/>
</dbReference>
<proteinExistence type="predicted"/>
<name>A0ABP7K2I3_9ACTN</name>
<keyword evidence="3" id="KW-1185">Reference proteome</keyword>
<reference evidence="3" key="1">
    <citation type="journal article" date="2019" name="Int. J. Syst. Evol. Microbiol.">
        <title>The Global Catalogue of Microorganisms (GCM) 10K type strain sequencing project: providing services to taxonomists for standard genome sequencing and annotation.</title>
        <authorList>
            <consortium name="The Broad Institute Genomics Platform"/>
            <consortium name="The Broad Institute Genome Sequencing Center for Infectious Disease"/>
            <person name="Wu L."/>
            <person name="Ma J."/>
        </authorList>
    </citation>
    <scope>NUCLEOTIDE SEQUENCE [LARGE SCALE GENOMIC DNA]</scope>
    <source>
        <strain evidence="3">JCM 16578</strain>
    </source>
</reference>
<protein>
    <submittedName>
        <fullName evidence="2">Uncharacterized protein</fullName>
    </submittedName>
</protein>
<organism evidence="2 3">
    <name type="scientific">Streptomyces lannensis</name>
    <dbReference type="NCBI Taxonomy" id="766498"/>
    <lineage>
        <taxon>Bacteria</taxon>
        <taxon>Bacillati</taxon>
        <taxon>Actinomycetota</taxon>
        <taxon>Actinomycetes</taxon>
        <taxon>Kitasatosporales</taxon>
        <taxon>Streptomycetaceae</taxon>
        <taxon>Streptomyces</taxon>
    </lineage>
</organism>
<feature type="region of interest" description="Disordered" evidence="1">
    <location>
        <begin position="1"/>
        <end position="28"/>
    </location>
</feature>